<dbReference type="AlphaFoldDB" id="G0U1U5"/>
<proteinExistence type="predicted"/>
<evidence type="ECO:0000313" key="2">
    <source>
        <dbReference type="EMBL" id="CCC50244.1"/>
    </source>
</evidence>
<keyword evidence="1" id="KW-0472">Membrane</keyword>
<evidence type="ECO:0000256" key="1">
    <source>
        <dbReference type="SAM" id="Phobius"/>
    </source>
</evidence>
<keyword evidence="1" id="KW-1133">Transmembrane helix</keyword>
<reference evidence="2" key="1">
    <citation type="journal article" date="2012" name="Proc. Natl. Acad. Sci. U.S.A.">
        <title>Antigenic diversity is generated by distinct evolutionary mechanisms in African trypanosome species.</title>
        <authorList>
            <person name="Jackson A.P."/>
            <person name="Berry A."/>
            <person name="Aslett M."/>
            <person name="Allison H.C."/>
            <person name="Burton P."/>
            <person name="Vavrova-Anderson J."/>
            <person name="Brown R."/>
            <person name="Browne H."/>
            <person name="Corton N."/>
            <person name="Hauser H."/>
            <person name="Gamble J."/>
            <person name="Gilderthorp R."/>
            <person name="Marcello L."/>
            <person name="McQuillan J."/>
            <person name="Otto T.D."/>
            <person name="Quail M.A."/>
            <person name="Sanders M.J."/>
            <person name="van Tonder A."/>
            <person name="Ginger M.L."/>
            <person name="Field M.C."/>
            <person name="Barry J.D."/>
            <person name="Hertz-Fowler C."/>
            <person name="Berriman M."/>
        </authorList>
    </citation>
    <scope>NUCLEOTIDE SEQUENCE</scope>
    <source>
        <strain evidence="2">Y486</strain>
    </source>
</reference>
<dbReference type="EMBL" id="HE573025">
    <property type="protein sequence ID" value="CCC50244.1"/>
    <property type="molecule type" value="Genomic_DNA"/>
</dbReference>
<name>G0U1U5_TRYVY</name>
<sequence length="105" mass="12042">MHRAKGALFSQLEALSSTLHGCQPPFNHSPLSFSHEHQCRPVLSPRLPQTFPFPSTRQNACVTPVIAAIIVFFFCCYYSCCRCSFYSDLQVGAWYVFFSMYFRQS</sequence>
<gene>
    <name evidence="2" type="ORF">TVY486_0900670</name>
</gene>
<keyword evidence="1" id="KW-0812">Transmembrane</keyword>
<protein>
    <submittedName>
        <fullName evidence="2">Uncharacterized protein</fullName>
    </submittedName>
</protein>
<dbReference type="VEuPathDB" id="TriTrypDB:TvY486_0900670"/>
<feature type="transmembrane region" description="Helical" evidence="1">
    <location>
        <begin position="62"/>
        <end position="80"/>
    </location>
</feature>
<accession>G0U1U5</accession>
<organism evidence="2">
    <name type="scientific">Trypanosoma vivax (strain Y486)</name>
    <dbReference type="NCBI Taxonomy" id="1055687"/>
    <lineage>
        <taxon>Eukaryota</taxon>
        <taxon>Discoba</taxon>
        <taxon>Euglenozoa</taxon>
        <taxon>Kinetoplastea</taxon>
        <taxon>Metakinetoplastina</taxon>
        <taxon>Trypanosomatida</taxon>
        <taxon>Trypanosomatidae</taxon>
        <taxon>Trypanosoma</taxon>
        <taxon>Duttonella</taxon>
    </lineage>
</organism>